<reference evidence="10 11" key="1">
    <citation type="submission" date="2020-02" db="EMBL/GenBank/DDBJ databases">
        <title>Complete genome sequences of six Lactobacillus iners strains isolated from the human vagina.</title>
        <authorList>
            <person name="France M.T."/>
            <person name="Rutt L."/>
            <person name="Narina S."/>
            <person name="Arbaugh S."/>
            <person name="Humphrys M.S."/>
            <person name="Ma B."/>
            <person name="Hayward M.R."/>
            <person name="Relman D."/>
            <person name="Kwon D.S."/>
            <person name="Ravel J."/>
        </authorList>
    </citation>
    <scope>NUCLEOTIDE SEQUENCE [LARGE SCALE GENOMIC DNA]</scope>
    <source>
        <strain evidence="10 11">C0210C1</strain>
    </source>
</reference>
<dbReference type="PROSITE" id="PS50929">
    <property type="entry name" value="ABC_TM1F"/>
    <property type="match status" value="1"/>
</dbReference>
<dbReference type="SMART" id="SM00382">
    <property type="entry name" value="AAA"/>
    <property type="match status" value="1"/>
</dbReference>
<dbReference type="Gene3D" id="1.20.1560.10">
    <property type="entry name" value="ABC transporter type 1, transmembrane domain"/>
    <property type="match status" value="1"/>
</dbReference>
<accession>A0A6G7B8I9</accession>
<organism evidence="10 11">
    <name type="scientific">Lactobacillus iners</name>
    <dbReference type="NCBI Taxonomy" id="147802"/>
    <lineage>
        <taxon>Bacteria</taxon>
        <taxon>Bacillati</taxon>
        <taxon>Bacillota</taxon>
        <taxon>Bacilli</taxon>
        <taxon>Lactobacillales</taxon>
        <taxon>Lactobacillaceae</taxon>
        <taxon>Lactobacillus</taxon>
    </lineage>
</organism>
<feature type="transmembrane region" description="Helical" evidence="7">
    <location>
        <begin position="54"/>
        <end position="78"/>
    </location>
</feature>
<protein>
    <submittedName>
        <fullName evidence="10">ABC transporter ATP-binding protein</fullName>
    </submittedName>
</protein>
<dbReference type="InterPro" id="IPR039421">
    <property type="entry name" value="Type_1_exporter"/>
</dbReference>
<comment type="subcellular location">
    <subcellularLocation>
        <location evidence="1">Cell membrane</location>
        <topology evidence="1">Multi-pass membrane protein</topology>
    </subcellularLocation>
</comment>
<dbReference type="GO" id="GO:0005524">
    <property type="term" value="F:ATP binding"/>
    <property type="evidence" value="ECO:0007669"/>
    <property type="project" value="UniProtKB-KW"/>
</dbReference>
<evidence type="ECO:0000256" key="5">
    <source>
        <dbReference type="ARBA" id="ARBA00022989"/>
    </source>
</evidence>
<feature type="transmembrane region" description="Helical" evidence="7">
    <location>
        <begin position="121"/>
        <end position="141"/>
    </location>
</feature>
<evidence type="ECO:0000256" key="3">
    <source>
        <dbReference type="ARBA" id="ARBA00022741"/>
    </source>
</evidence>
<dbReference type="PROSITE" id="PS00675">
    <property type="entry name" value="SIGMA54_INTERACT_1"/>
    <property type="match status" value="1"/>
</dbReference>
<evidence type="ECO:0000313" key="10">
    <source>
        <dbReference type="EMBL" id="QIH23271.1"/>
    </source>
</evidence>
<feature type="transmembrane region" description="Helical" evidence="7">
    <location>
        <begin position="231"/>
        <end position="257"/>
    </location>
</feature>
<feature type="domain" description="ABC transporter" evidence="8">
    <location>
        <begin position="326"/>
        <end position="536"/>
    </location>
</feature>
<dbReference type="SUPFAM" id="SSF90123">
    <property type="entry name" value="ABC transporter transmembrane region"/>
    <property type="match status" value="1"/>
</dbReference>
<dbReference type="InterPro" id="IPR017871">
    <property type="entry name" value="ABC_transporter-like_CS"/>
</dbReference>
<feature type="domain" description="ABC transmembrane type-1" evidence="9">
    <location>
        <begin position="13"/>
        <end position="293"/>
    </location>
</feature>
<dbReference type="InterPro" id="IPR036640">
    <property type="entry name" value="ABC1_TM_sf"/>
</dbReference>
<dbReference type="GO" id="GO:0005886">
    <property type="term" value="C:plasma membrane"/>
    <property type="evidence" value="ECO:0007669"/>
    <property type="project" value="UniProtKB-SubCell"/>
</dbReference>
<dbReference type="PANTHER" id="PTHR24221:SF654">
    <property type="entry name" value="ATP-BINDING CASSETTE SUB-FAMILY B MEMBER 6"/>
    <property type="match status" value="1"/>
</dbReference>
<dbReference type="InterPro" id="IPR003593">
    <property type="entry name" value="AAA+_ATPase"/>
</dbReference>
<keyword evidence="5 7" id="KW-1133">Transmembrane helix</keyword>
<sequence length="536" mass="60465">MIKLIHFESKGKIVLAFIFMLIASFDGVVLSYIVSEAGTLSSSSNNTSVLNFGIKSLIGLSLVYIGKFLYTISVASIIKDLNIYLKQNFFWNKFSDKKNIPNSSGIISNLSNDFKLIENKYFQGIFSLTSDILLCIVSLIYMLKFNIYISLLFLSMSFLPMIVPFAFSKKLKLAGNNWSKANEIYINHIKDYLQGFNVLRTYSIYKEIYQKSLKNLKFLEQKNYDLMKTQAVAGLLSSLCAGVSFIVPFVVGCFVIINTNTLSFSALMGIFLLNDRVVGPLTSVASDFNEIKTTDELRKKLFIFENRVSVASDLHKTTPVNDLQSLKFNNVTYEINDKITLTLNKTLVAPFKVLICGESGSGKTTLLRLIKGDILPANGDIEAKDIYGKDMIIFQDVAYIFQTPYIFDTTLLDNLTLFQSKEFTQEKIIRVLKKVSLYDELGGKNSLKYMCGTMGKNLSGGQIQRLEIARALLRDKKVLLVDEATANLDKNNSKKIRDLLFNTPVPVIEVAHHYNLNDKRYTDKFELKNGKLIPIG</sequence>
<name>A0A6G7B8I9_9LACO</name>
<dbReference type="Pfam" id="PF00664">
    <property type="entry name" value="ABC_membrane"/>
    <property type="match status" value="1"/>
</dbReference>
<keyword evidence="4 10" id="KW-0067">ATP-binding</keyword>
<dbReference type="Pfam" id="PF00005">
    <property type="entry name" value="ABC_tran"/>
    <property type="match status" value="1"/>
</dbReference>
<evidence type="ECO:0000256" key="1">
    <source>
        <dbReference type="ARBA" id="ARBA00004651"/>
    </source>
</evidence>
<dbReference type="PANTHER" id="PTHR24221">
    <property type="entry name" value="ATP-BINDING CASSETTE SUB-FAMILY B"/>
    <property type="match status" value="1"/>
</dbReference>
<dbReference type="InterPro" id="IPR027417">
    <property type="entry name" value="P-loop_NTPase"/>
</dbReference>
<dbReference type="PROSITE" id="PS50893">
    <property type="entry name" value="ABC_TRANSPORTER_2"/>
    <property type="match status" value="1"/>
</dbReference>
<evidence type="ECO:0000259" key="9">
    <source>
        <dbReference type="PROSITE" id="PS50929"/>
    </source>
</evidence>
<proteinExistence type="predicted"/>
<evidence type="ECO:0000313" key="11">
    <source>
        <dbReference type="Proteomes" id="UP000501676"/>
    </source>
</evidence>
<dbReference type="Proteomes" id="UP000501676">
    <property type="component" value="Chromosome"/>
</dbReference>
<dbReference type="RefSeq" id="WP_006734129.1">
    <property type="nucleotide sequence ID" value="NZ_CP049223.1"/>
</dbReference>
<keyword evidence="6 7" id="KW-0472">Membrane</keyword>
<dbReference type="AlphaFoldDB" id="A0A6G7B8I9"/>
<evidence type="ECO:0000256" key="6">
    <source>
        <dbReference type="ARBA" id="ARBA00023136"/>
    </source>
</evidence>
<dbReference type="InterPro" id="IPR025662">
    <property type="entry name" value="Sigma_54_int_dom_ATP-bd_1"/>
</dbReference>
<keyword evidence="3" id="KW-0547">Nucleotide-binding</keyword>
<feature type="transmembrane region" description="Helical" evidence="7">
    <location>
        <begin position="12"/>
        <end position="34"/>
    </location>
</feature>
<evidence type="ECO:0000256" key="7">
    <source>
        <dbReference type="SAM" id="Phobius"/>
    </source>
</evidence>
<evidence type="ECO:0000256" key="2">
    <source>
        <dbReference type="ARBA" id="ARBA00022692"/>
    </source>
</evidence>
<dbReference type="InterPro" id="IPR011527">
    <property type="entry name" value="ABC1_TM_dom"/>
</dbReference>
<keyword evidence="2 7" id="KW-0812">Transmembrane</keyword>
<dbReference type="SUPFAM" id="SSF52540">
    <property type="entry name" value="P-loop containing nucleoside triphosphate hydrolases"/>
    <property type="match status" value="1"/>
</dbReference>
<dbReference type="GO" id="GO:0140359">
    <property type="term" value="F:ABC-type transporter activity"/>
    <property type="evidence" value="ECO:0007669"/>
    <property type="project" value="InterPro"/>
</dbReference>
<dbReference type="GO" id="GO:0034040">
    <property type="term" value="F:ATPase-coupled lipid transmembrane transporter activity"/>
    <property type="evidence" value="ECO:0007669"/>
    <property type="project" value="TreeGrafter"/>
</dbReference>
<dbReference type="InterPro" id="IPR003439">
    <property type="entry name" value="ABC_transporter-like_ATP-bd"/>
</dbReference>
<dbReference type="EMBL" id="CP049228">
    <property type="protein sequence ID" value="QIH23271.1"/>
    <property type="molecule type" value="Genomic_DNA"/>
</dbReference>
<gene>
    <name evidence="10" type="ORF">G6Z83_00335</name>
</gene>
<dbReference type="Gene3D" id="3.40.50.300">
    <property type="entry name" value="P-loop containing nucleotide triphosphate hydrolases"/>
    <property type="match status" value="1"/>
</dbReference>
<evidence type="ECO:0000259" key="8">
    <source>
        <dbReference type="PROSITE" id="PS50893"/>
    </source>
</evidence>
<dbReference type="PROSITE" id="PS00211">
    <property type="entry name" value="ABC_TRANSPORTER_1"/>
    <property type="match status" value="1"/>
</dbReference>
<evidence type="ECO:0000256" key="4">
    <source>
        <dbReference type="ARBA" id="ARBA00022840"/>
    </source>
</evidence>
<dbReference type="GO" id="GO:0016887">
    <property type="term" value="F:ATP hydrolysis activity"/>
    <property type="evidence" value="ECO:0007669"/>
    <property type="project" value="InterPro"/>
</dbReference>
<feature type="transmembrane region" description="Helical" evidence="7">
    <location>
        <begin position="147"/>
        <end position="167"/>
    </location>
</feature>